<sequence>MSTVALVRALTGFSRVVSTAPRLTSQELDTLTGGPDDHDRFANWLATASPSVVGAGAEPWSDRTMLAEIDGTGRFEVVRLLTPVATAAIARLLQAGDPVGPILANRPRQCFELLCDPGTTDDPALYGAVRSGLTLVCPRPGRTARGRYWLSVPQPGLLTRPANLVRALLTDAPILGDAE</sequence>
<dbReference type="RefSeq" id="WP_344638189.1">
    <property type="nucleotide sequence ID" value="NZ_BAAATR010000020.1"/>
</dbReference>
<dbReference type="Proteomes" id="UP001500305">
    <property type="component" value="Unassembled WGS sequence"/>
</dbReference>
<evidence type="ECO:0000313" key="1">
    <source>
        <dbReference type="EMBL" id="GAA2255480.1"/>
    </source>
</evidence>
<keyword evidence="2" id="KW-1185">Reference proteome</keyword>
<name>A0ABN3EE42_9ACTN</name>
<accession>A0ABN3EE42</accession>
<gene>
    <name evidence="1" type="ORF">GCM10010430_44120</name>
</gene>
<dbReference type="EMBL" id="BAAATR010000020">
    <property type="protein sequence ID" value="GAA2255480.1"/>
    <property type="molecule type" value="Genomic_DNA"/>
</dbReference>
<reference evidence="1 2" key="1">
    <citation type="journal article" date="2019" name="Int. J. Syst. Evol. Microbiol.">
        <title>The Global Catalogue of Microorganisms (GCM) 10K type strain sequencing project: providing services to taxonomists for standard genome sequencing and annotation.</title>
        <authorList>
            <consortium name="The Broad Institute Genomics Platform"/>
            <consortium name="The Broad Institute Genome Sequencing Center for Infectious Disease"/>
            <person name="Wu L."/>
            <person name="Ma J."/>
        </authorList>
    </citation>
    <scope>NUCLEOTIDE SEQUENCE [LARGE SCALE GENOMIC DNA]</scope>
    <source>
        <strain evidence="1 2">JCM 7356</strain>
    </source>
</reference>
<evidence type="ECO:0000313" key="2">
    <source>
        <dbReference type="Proteomes" id="UP001500305"/>
    </source>
</evidence>
<protein>
    <submittedName>
        <fullName evidence="1">Uncharacterized protein</fullName>
    </submittedName>
</protein>
<comment type="caution">
    <text evidence="1">The sequence shown here is derived from an EMBL/GenBank/DDBJ whole genome shotgun (WGS) entry which is preliminary data.</text>
</comment>
<proteinExistence type="predicted"/>
<organism evidence="1 2">
    <name type="scientific">Kitasatospora cystarginea</name>
    <dbReference type="NCBI Taxonomy" id="58350"/>
    <lineage>
        <taxon>Bacteria</taxon>
        <taxon>Bacillati</taxon>
        <taxon>Actinomycetota</taxon>
        <taxon>Actinomycetes</taxon>
        <taxon>Kitasatosporales</taxon>
        <taxon>Streptomycetaceae</taxon>
        <taxon>Kitasatospora</taxon>
    </lineage>
</organism>